<feature type="domain" description="Alkyl hydroperoxide reductase subunit C/ Thiol specific antioxidant" evidence="2">
    <location>
        <begin position="21"/>
        <end position="60"/>
    </location>
</feature>
<keyword evidence="4" id="KW-1185">Reference proteome</keyword>
<protein>
    <submittedName>
        <fullName evidence="3">Redoxin domain-containing protein</fullName>
    </submittedName>
</protein>
<evidence type="ECO:0000313" key="4">
    <source>
        <dbReference type="Proteomes" id="UP000784880"/>
    </source>
</evidence>
<keyword evidence="1" id="KW-1015">Disulfide bond</keyword>
<dbReference type="InterPro" id="IPR000866">
    <property type="entry name" value="AhpC/TSA"/>
</dbReference>
<organism evidence="3 4">
    <name type="scientific">Evansella tamaricis</name>
    <dbReference type="NCBI Taxonomy" id="2069301"/>
    <lineage>
        <taxon>Bacteria</taxon>
        <taxon>Bacillati</taxon>
        <taxon>Bacillota</taxon>
        <taxon>Bacilli</taxon>
        <taxon>Bacillales</taxon>
        <taxon>Bacillaceae</taxon>
        <taxon>Evansella</taxon>
    </lineage>
</organism>
<gene>
    <name evidence="3" type="ORF">KS419_07220</name>
</gene>
<evidence type="ECO:0000259" key="2">
    <source>
        <dbReference type="Pfam" id="PF00578"/>
    </source>
</evidence>
<evidence type="ECO:0000256" key="1">
    <source>
        <dbReference type="ARBA" id="ARBA00023157"/>
    </source>
</evidence>
<proteinExistence type="predicted"/>
<evidence type="ECO:0000313" key="3">
    <source>
        <dbReference type="EMBL" id="MBU9711521.1"/>
    </source>
</evidence>
<name>A0ABS6JD72_9BACI</name>
<dbReference type="Pfam" id="PF00578">
    <property type="entry name" value="AhpC-TSA"/>
    <property type="match status" value="1"/>
</dbReference>
<accession>A0ABS6JD72</accession>
<sequence>MNAFMTGGGKKMEFDSHLQLGELAPDFLLSSTQKEKIALSDYRNKKNVLVAFYPLDFTPG</sequence>
<comment type="caution">
    <text evidence="3">The sequence shown here is derived from an EMBL/GenBank/DDBJ whole genome shotgun (WGS) entry which is preliminary data.</text>
</comment>
<reference evidence="3 4" key="1">
    <citation type="submission" date="2021-06" db="EMBL/GenBank/DDBJ databases">
        <title>Bacillus sp. RD4P76, an endophyte from a halophyte.</title>
        <authorList>
            <person name="Sun J.-Q."/>
        </authorList>
    </citation>
    <scope>NUCLEOTIDE SEQUENCE [LARGE SCALE GENOMIC DNA]</scope>
    <source>
        <strain evidence="3 4">CGMCC 1.15917</strain>
    </source>
</reference>
<dbReference type="EMBL" id="JAHQCS010000076">
    <property type="protein sequence ID" value="MBU9711521.1"/>
    <property type="molecule type" value="Genomic_DNA"/>
</dbReference>
<dbReference type="Proteomes" id="UP000784880">
    <property type="component" value="Unassembled WGS sequence"/>
</dbReference>